<feature type="chain" id="PRO_5047011125" description="DUF3828 domain-containing protein" evidence="1">
    <location>
        <begin position="19"/>
        <end position="194"/>
    </location>
</feature>
<dbReference type="RefSeq" id="WP_188616132.1">
    <property type="nucleotide sequence ID" value="NZ_BMLV01000001.1"/>
</dbReference>
<comment type="caution">
    <text evidence="2">The sequence shown here is derived from an EMBL/GenBank/DDBJ whole genome shotgun (WGS) entry which is preliminary data.</text>
</comment>
<keyword evidence="1" id="KW-0732">Signal</keyword>
<sequence length="194" mass="23084">MKKLFVFIFLASFLSAFSQEKVTEKDIYEVVNFVIKNRKERLQEKGFKIKFLMRSKSDSAVYHYLNKIEENFYSIEENPNDFFTNNDIEFINKQIGDNLNFNFQQKLINQLKILSVEEYKKLGTGKEFWKNYDTKYGKKSFVEMMVPLFSLDKKTVIIEYSNITGSRGGFGEIVILKKENNTWKYLKNLSAWKF</sequence>
<name>A0ABQ2NF36_9FLAO</name>
<evidence type="ECO:0000313" key="3">
    <source>
        <dbReference type="Proteomes" id="UP000620064"/>
    </source>
</evidence>
<proteinExistence type="predicted"/>
<feature type="signal peptide" evidence="1">
    <location>
        <begin position="1"/>
        <end position="18"/>
    </location>
</feature>
<keyword evidence="3" id="KW-1185">Reference proteome</keyword>
<accession>A0ABQ2NF36</accession>
<dbReference type="Proteomes" id="UP000620064">
    <property type="component" value="Unassembled WGS sequence"/>
</dbReference>
<protein>
    <recommendedName>
        <fullName evidence="4">DUF3828 domain-containing protein</fullName>
    </recommendedName>
</protein>
<dbReference type="EMBL" id="BMLV01000001">
    <property type="protein sequence ID" value="GGP01265.1"/>
    <property type="molecule type" value="Genomic_DNA"/>
</dbReference>
<organism evidence="2 3">
    <name type="scientific">Cloacibacterium rupense</name>
    <dbReference type="NCBI Taxonomy" id="517423"/>
    <lineage>
        <taxon>Bacteria</taxon>
        <taxon>Pseudomonadati</taxon>
        <taxon>Bacteroidota</taxon>
        <taxon>Flavobacteriia</taxon>
        <taxon>Flavobacteriales</taxon>
        <taxon>Weeksellaceae</taxon>
    </lineage>
</organism>
<reference evidence="3" key="1">
    <citation type="journal article" date="2019" name="Int. J. Syst. Evol. Microbiol.">
        <title>The Global Catalogue of Microorganisms (GCM) 10K type strain sequencing project: providing services to taxonomists for standard genome sequencing and annotation.</title>
        <authorList>
            <consortium name="The Broad Institute Genomics Platform"/>
            <consortium name="The Broad Institute Genome Sequencing Center for Infectious Disease"/>
            <person name="Wu L."/>
            <person name="Ma J."/>
        </authorList>
    </citation>
    <scope>NUCLEOTIDE SEQUENCE [LARGE SCALE GENOMIC DNA]</scope>
    <source>
        <strain evidence="3">CGMCC 1.7656</strain>
    </source>
</reference>
<evidence type="ECO:0000256" key="1">
    <source>
        <dbReference type="SAM" id="SignalP"/>
    </source>
</evidence>
<gene>
    <name evidence="2" type="ORF">GCM10010992_01110</name>
</gene>
<evidence type="ECO:0000313" key="2">
    <source>
        <dbReference type="EMBL" id="GGP01265.1"/>
    </source>
</evidence>
<evidence type="ECO:0008006" key="4">
    <source>
        <dbReference type="Google" id="ProtNLM"/>
    </source>
</evidence>